<comment type="similarity">
    <text evidence="2">Belongs to the GatC family.</text>
</comment>
<proteinExistence type="inferred from homology"/>
<dbReference type="InterPro" id="IPR036113">
    <property type="entry name" value="Asp/Glu-ADT_sf_sub_c"/>
</dbReference>
<comment type="subunit">
    <text evidence="2">Heterotrimer of A, B and C subunits.</text>
</comment>
<keyword evidence="3" id="KW-0808">Transferase</keyword>
<dbReference type="NCBIfam" id="TIGR00135">
    <property type="entry name" value="gatC"/>
    <property type="match status" value="1"/>
</dbReference>
<dbReference type="eggNOG" id="COG0721">
    <property type="taxonomic scope" value="Bacteria"/>
</dbReference>
<organism evidence="3 4">
    <name type="scientific">Parvibaculum lavamentivorans (strain DS-1 / DSM 13023 / NCIMB 13966)</name>
    <dbReference type="NCBI Taxonomy" id="402881"/>
    <lineage>
        <taxon>Bacteria</taxon>
        <taxon>Pseudomonadati</taxon>
        <taxon>Pseudomonadota</taxon>
        <taxon>Alphaproteobacteria</taxon>
        <taxon>Hyphomicrobiales</taxon>
        <taxon>Parvibaculaceae</taxon>
        <taxon>Parvibaculum</taxon>
    </lineage>
</organism>
<dbReference type="GO" id="GO:0070681">
    <property type="term" value="P:glutaminyl-tRNAGln biosynthesis via transamidation"/>
    <property type="evidence" value="ECO:0007669"/>
    <property type="project" value="TreeGrafter"/>
</dbReference>
<dbReference type="GO" id="GO:0050567">
    <property type="term" value="F:glutaminyl-tRNA synthase (glutamine-hydrolyzing) activity"/>
    <property type="evidence" value="ECO:0007669"/>
    <property type="project" value="UniProtKB-UniRule"/>
</dbReference>
<dbReference type="EMBL" id="CP000774">
    <property type="protein sequence ID" value="ABS64449.1"/>
    <property type="molecule type" value="Genomic_DNA"/>
</dbReference>
<dbReference type="Proteomes" id="UP000006377">
    <property type="component" value="Chromosome"/>
</dbReference>
<dbReference type="AlphaFoldDB" id="A7HX16"/>
<keyword evidence="2" id="KW-0648">Protein biosynthesis</keyword>
<dbReference type="STRING" id="402881.Plav_2842"/>
<dbReference type="GO" id="GO:0006450">
    <property type="term" value="P:regulation of translational fidelity"/>
    <property type="evidence" value="ECO:0007669"/>
    <property type="project" value="InterPro"/>
</dbReference>
<dbReference type="GO" id="GO:0016740">
    <property type="term" value="F:transferase activity"/>
    <property type="evidence" value="ECO:0007669"/>
    <property type="project" value="UniProtKB-KW"/>
</dbReference>
<protein>
    <recommendedName>
        <fullName evidence="2">Aspartyl/glutamyl-tRNA(Asn/Gln) amidotransferase subunit C</fullName>
        <shortName evidence="2">Asp/Glu-ADT subunit C</shortName>
        <ecNumber evidence="2">6.3.5.-</ecNumber>
    </recommendedName>
</protein>
<dbReference type="PANTHER" id="PTHR15004:SF0">
    <property type="entry name" value="GLUTAMYL-TRNA(GLN) AMIDOTRANSFERASE SUBUNIT C, MITOCHONDRIAL"/>
    <property type="match status" value="1"/>
</dbReference>
<evidence type="ECO:0000256" key="2">
    <source>
        <dbReference type="HAMAP-Rule" id="MF_00122"/>
    </source>
</evidence>
<dbReference type="PANTHER" id="PTHR15004">
    <property type="entry name" value="GLUTAMYL-TRNA(GLN) AMIDOTRANSFERASE SUBUNIT C, MITOCHONDRIAL"/>
    <property type="match status" value="1"/>
</dbReference>
<gene>
    <name evidence="2" type="primary">gatC</name>
    <name evidence="3" type="ordered locus">Plav_2842</name>
</gene>
<dbReference type="GO" id="GO:0005524">
    <property type="term" value="F:ATP binding"/>
    <property type="evidence" value="ECO:0007669"/>
    <property type="project" value="UniProtKB-KW"/>
</dbReference>
<dbReference type="InterPro" id="IPR003837">
    <property type="entry name" value="GatC"/>
</dbReference>
<accession>A7HX16</accession>
<dbReference type="GO" id="GO:0050566">
    <property type="term" value="F:asparaginyl-tRNA synthase (glutamine-hydrolyzing) activity"/>
    <property type="evidence" value="ECO:0007669"/>
    <property type="project" value="RHEA"/>
</dbReference>
<dbReference type="HOGENOM" id="CLU_105899_2_0_5"/>
<comment type="catalytic activity">
    <reaction evidence="2">
        <text>L-aspartyl-tRNA(Asn) + L-glutamine + ATP + H2O = L-asparaginyl-tRNA(Asn) + L-glutamate + ADP + phosphate + 2 H(+)</text>
        <dbReference type="Rhea" id="RHEA:14513"/>
        <dbReference type="Rhea" id="RHEA-COMP:9674"/>
        <dbReference type="Rhea" id="RHEA-COMP:9677"/>
        <dbReference type="ChEBI" id="CHEBI:15377"/>
        <dbReference type="ChEBI" id="CHEBI:15378"/>
        <dbReference type="ChEBI" id="CHEBI:29985"/>
        <dbReference type="ChEBI" id="CHEBI:30616"/>
        <dbReference type="ChEBI" id="CHEBI:43474"/>
        <dbReference type="ChEBI" id="CHEBI:58359"/>
        <dbReference type="ChEBI" id="CHEBI:78515"/>
        <dbReference type="ChEBI" id="CHEBI:78516"/>
        <dbReference type="ChEBI" id="CHEBI:456216"/>
    </reaction>
</comment>
<comment type="catalytic activity">
    <reaction evidence="2">
        <text>L-glutamyl-tRNA(Gln) + L-glutamine + ATP + H2O = L-glutaminyl-tRNA(Gln) + L-glutamate + ADP + phosphate + H(+)</text>
        <dbReference type="Rhea" id="RHEA:17521"/>
        <dbReference type="Rhea" id="RHEA-COMP:9681"/>
        <dbReference type="Rhea" id="RHEA-COMP:9684"/>
        <dbReference type="ChEBI" id="CHEBI:15377"/>
        <dbReference type="ChEBI" id="CHEBI:15378"/>
        <dbReference type="ChEBI" id="CHEBI:29985"/>
        <dbReference type="ChEBI" id="CHEBI:30616"/>
        <dbReference type="ChEBI" id="CHEBI:43474"/>
        <dbReference type="ChEBI" id="CHEBI:58359"/>
        <dbReference type="ChEBI" id="CHEBI:78520"/>
        <dbReference type="ChEBI" id="CHEBI:78521"/>
        <dbReference type="ChEBI" id="CHEBI:456216"/>
    </reaction>
</comment>
<dbReference type="Pfam" id="PF02686">
    <property type="entry name" value="GatC"/>
    <property type="match status" value="1"/>
</dbReference>
<reference evidence="3 4" key="1">
    <citation type="journal article" date="2011" name="Stand. Genomic Sci.">
        <title>Complete genome sequence of Parvibaculum lavamentivorans type strain (DS-1(T)).</title>
        <authorList>
            <person name="Schleheck D."/>
            <person name="Weiss M."/>
            <person name="Pitluck S."/>
            <person name="Bruce D."/>
            <person name="Land M.L."/>
            <person name="Han S."/>
            <person name="Saunders E."/>
            <person name="Tapia R."/>
            <person name="Detter C."/>
            <person name="Brettin T."/>
            <person name="Han J."/>
            <person name="Woyke T."/>
            <person name="Goodwin L."/>
            <person name="Pennacchio L."/>
            <person name="Nolan M."/>
            <person name="Cook A.M."/>
            <person name="Kjelleberg S."/>
            <person name="Thomas T."/>
        </authorList>
    </citation>
    <scope>NUCLEOTIDE SEQUENCE [LARGE SCALE GENOMIC DNA]</scope>
    <source>
        <strain evidence="4">DS-1 / DSM 13023 / NCIMB 13966</strain>
    </source>
</reference>
<keyword evidence="2" id="KW-0547">Nucleotide-binding</keyword>
<evidence type="ECO:0000313" key="3">
    <source>
        <dbReference type="EMBL" id="ABS64449.1"/>
    </source>
</evidence>
<sequence>MFPRDSTSKGCPQASCLAGPFQTTNKGGPMSVDQKTVRHIARLARIAVRDDELEALAKELNGILDWVEQLGEVDTSGVEPMTSAVAVAMKMRDDVVEVQNLQAEVTRNAPGSEDGFYVVPKVVE</sequence>
<keyword evidence="4" id="KW-1185">Reference proteome</keyword>
<keyword evidence="1 2" id="KW-0436">Ligase</keyword>
<dbReference type="EC" id="6.3.5.-" evidence="2"/>
<dbReference type="SUPFAM" id="SSF141000">
    <property type="entry name" value="Glu-tRNAGln amidotransferase C subunit"/>
    <property type="match status" value="1"/>
</dbReference>
<dbReference type="HAMAP" id="MF_00122">
    <property type="entry name" value="GatC"/>
    <property type="match status" value="1"/>
</dbReference>
<name>A7HX16_PARL1</name>
<evidence type="ECO:0000256" key="1">
    <source>
        <dbReference type="ARBA" id="ARBA00022598"/>
    </source>
</evidence>
<keyword evidence="2" id="KW-0067">ATP-binding</keyword>
<comment type="function">
    <text evidence="2">Allows the formation of correctly charged Asn-tRNA(Asn) or Gln-tRNA(Gln) through the transamidation of misacylated Asp-tRNA(Asn) or Glu-tRNA(Gln) in organisms which lack either or both of asparaginyl-tRNA or glutaminyl-tRNA synthetases. The reaction takes place in the presence of glutamine and ATP through an activated phospho-Asp-tRNA(Asn) or phospho-Glu-tRNA(Gln).</text>
</comment>
<evidence type="ECO:0000313" key="4">
    <source>
        <dbReference type="Proteomes" id="UP000006377"/>
    </source>
</evidence>
<dbReference type="GO" id="GO:0006412">
    <property type="term" value="P:translation"/>
    <property type="evidence" value="ECO:0007669"/>
    <property type="project" value="UniProtKB-UniRule"/>
</dbReference>
<dbReference type="Gene3D" id="1.10.20.60">
    <property type="entry name" value="Glu-tRNAGln amidotransferase C subunit, N-terminal domain"/>
    <property type="match status" value="1"/>
</dbReference>
<dbReference type="KEGG" id="pla:Plav_2842"/>